<accession>A0A833RFR7</accession>
<dbReference type="InterPro" id="IPR045068">
    <property type="entry name" value="BACURD1-3"/>
</dbReference>
<dbReference type="EMBL" id="SWLB01000008">
    <property type="protein sequence ID" value="KAF3335226.1"/>
    <property type="molecule type" value="Genomic_DNA"/>
</dbReference>
<dbReference type="PANTHER" id="PTHR11145:SF23">
    <property type="entry name" value="PROTEIN BINDING PROTEIN"/>
    <property type="match status" value="1"/>
</dbReference>
<evidence type="ECO:0000313" key="5">
    <source>
        <dbReference type="Proteomes" id="UP000623129"/>
    </source>
</evidence>
<dbReference type="GO" id="GO:0051260">
    <property type="term" value="P:protein homooligomerization"/>
    <property type="evidence" value="ECO:0007669"/>
    <property type="project" value="InterPro"/>
</dbReference>
<name>A0A833RFR7_9POAL</name>
<evidence type="ECO:0000313" key="4">
    <source>
        <dbReference type="EMBL" id="KAF3335226.1"/>
    </source>
</evidence>
<dbReference type="OrthoDB" id="6077599at2759"/>
<dbReference type="AlphaFoldDB" id="A0A833RFR7"/>
<dbReference type="InterPro" id="IPR003131">
    <property type="entry name" value="T1-type_BTB"/>
</dbReference>
<evidence type="ECO:0000256" key="1">
    <source>
        <dbReference type="ARBA" id="ARBA00004906"/>
    </source>
</evidence>
<dbReference type="Gene3D" id="3.30.710.10">
    <property type="entry name" value="Potassium Channel Kv1.1, Chain A"/>
    <property type="match status" value="1"/>
</dbReference>
<feature type="domain" description="BTB" evidence="3">
    <location>
        <begin position="51"/>
        <end position="145"/>
    </location>
</feature>
<comment type="caution">
    <text evidence="4">The sequence shown here is derived from an EMBL/GenBank/DDBJ whole genome shotgun (WGS) entry which is preliminary data.</text>
</comment>
<dbReference type="InterPro" id="IPR036322">
    <property type="entry name" value="WD40_repeat_dom_sf"/>
</dbReference>
<feature type="region of interest" description="Disordered" evidence="2">
    <location>
        <begin position="1"/>
        <end position="22"/>
    </location>
</feature>
<protein>
    <submittedName>
        <fullName evidence="4">BTB/POZ domain-containing protein</fullName>
    </submittedName>
</protein>
<gene>
    <name evidence="4" type="ORF">FCM35_KLT19733</name>
</gene>
<dbReference type="InterPro" id="IPR000210">
    <property type="entry name" value="BTB/POZ_dom"/>
</dbReference>
<keyword evidence="5" id="KW-1185">Reference proteome</keyword>
<evidence type="ECO:0000259" key="3">
    <source>
        <dbReference type="SMART" id="SM00225"/>
    </source>
</evidence>
<feature type="compositionally biased region" description="Polar residues" evidence="2">
    <location>
        <begin position="12"/>
        <end position="22"/>
    </location>
</feature>
<dbReference type="SUPFAM" id="SSF50978">
    <property type="entry name" value="WD40 repeat-like"/>
    <property type="match status" value="1"/>
</dbReference>
<evidence type="ECO:0000256" key="2">
    <source>
        <dbReference type="SAM" id="MobiDB-lite"/>
    </source>
</evidence>
<reference evidence="4" key="1">
    <citation type="submission" date="2020-01" db="EMBL/GenBank/DDBJ databases">
        <title>Genome sequence of Kobresia littledalei, the first chromosome-level genome in the family Cyperaceae.</title>
        <authorList>
            <person name="Qu G."/>
        </authorList>
    </citation>
    <scope>NUCLEOTIDE SEQUENCE</scope>
    <source>
        <strain evidence="4">C.B.Clarke</strain>
        <tissue evidence="4">Leaf</tissue>
    </source>
</reference>
<dbReference type="SMART" id="SM00225">
    <property type="entry name" value="BTB"/>
    <property type="match status" value="1"/>
</dbReference>
<dbReference type="PANTHER" id="PTHR11145">
    <property type="entry name" value="BTB/POZ DOMAIN-CONTAINING ADAPTER FOR CUL3-MEDIATED RHOA DEGRADATION PROTEIN FAMILY MEMBER"/>
    <property type="match status" value="1"/>
</dbReference>
<sequence>MINKGPHGRTVSFATKNPHSSASFDSKYQVEFLLIHLFSDRTSSPPMSNNPIITLNIGGTLFHTTQRTLSATGPTSPLASLPLPSPSSPPPFFDRDPDLFSHLLSFLRSGFPPPSSLLPSLLAEAEFFSFPPPLLLKLSLPLHFNPFSLSPSLSLPLNGREHISSVSISPSSSVLSVARGCKVTTFTPSLLHKSTVLTPLPFIDTVLPLSPSLAAAGAKDFPGLHLVNLLETSPAKVLHWSPHPSQENSSTVLAIGYSPNLLFSSFESCRRNSSAILAFDLEKFEPVLEIGRKEIFAAEIDTAIPSTKLSWINNLGLLMAAGSHAGPAGFSGYVKFFDTRSNRLAYEIQEKNSDCFADVAVSDSLLSVFKIGVSSGDVYMADLRKIQSFDNWVFIGEGGRRSGDMKRKEGLGCKIECYEKNVFVSREGEVEMWSEAAMAEGEERVMKRNFMGRWKEGEEKKKITHLAFGGNRMILARKGEMCLEVWQS</sequence>
<dbReference type="SUPFAM" id="SSF54695">
    <property type="entry name" value="POZ domain"/>
    <property type="match status" value="1"/>
</dbReference>
<comment type="pathway">
    <text evidence="1">Protein modification; protein ubiquitination.</text>
</comment>
<proteinExistence type="predicted"/>
<dbReference type="Proteomes" id="UP000623129">
    <property type="component" value="Unassembled WGS sequence"/>
</dbReference>
<dbReference type="InterPro" id="IPR011333">
    <property type="entry name" value="SKP1/BTB/POZ_sf"/>
</dbReference>
<organism evidence="4 5">
    <name type="scientific">Carex littledalei</name>
    <dbReference type="NCBI Taxonomy" id="544730"/>
    <lineage>
        <taxon>Eukaryota</taxon>
        <taxon>Viridiplantae</taxon>
        <taxon>Streptophyta</taxon>
        <taxon>Embryophyta</taxon>
        <taxon>Tracheophyta</taxon>
        <taxon>Spermatophyta</taxon>
        <taxon>Magnoliopsida</taxon>
        <taxon>Liliopsida</taxon>
        <taxon>Poales</taxon>
        <taxon>Cyperaceae</taxon>
        <taxon>Cyperoideae</taxon>
        <taxon>Cariceae</taxon>
        <taxon>Carex</taxon>
        <taxon>Carex subgen. Euthyceras</taxon>
    </lineage>
</organism>
<dbReference type="Pfam" id="PF02214">
    <property type="entry name" value="BTB_2"/>
    <property type="match status" value="1"/>
</dbReference>